<reference evidence="9 10" key="1">
    <citation type="journal article" date="2023" name="Elife">
        <title>Identification of key yeast species and microbe-microbe interactions impacting larval growth of Drosophila in the wild.</title>
        <authorList>
            <person name="Mure A."/>
            <person name="Sugiura Y."/>
            <person name="Maeda R."/>
            <person name="Honda K."/>
            <person name="Sakurai N."/>
            <person name="Takahashi Y."/>
            <person name="Watada M."/>
            <person name="Katoh T."/>
            <person name="Gotoh A."/>
            <person name="Gotoh Y."/>
            <person name="Taniguchi I."/>
            <person name="Nakamura K."/>
            <person name="Hayashi T."/>
            <person name="Katayama T."/>
            <person name="Uemura T."/>
            <person name="Hattori Y."/>
        </authorList>
    </citation>
    <scope>NUCLEOTIDE SEQUENCE [LARGE SCALE GENOMIC DNA]</scope>
    <source>
        <strain evidence="9 10">KH-74</strain>
    </source>
</reference>
<evidence type="ECO:0000313" key="10">
    <source>
        <dbReference type="Proteomes" id="UP001377567"/>
    </source>
</evidence>
<dbReference type="Gene3D" id="1.20.1300.10">
    <property type="entry name" value="Fumarate reductase/succinate dehydrogenase, transmembrane subunit"/>
    <property type="match status" value="1"/>
</dbReference>
<dbReference type="PROSITE" id="PS01000">
    <property type="entry name" value="SDH_CYT_1"/>
    <property type="match status" value="1"/>
</dbReference>
<keyword evidence="7 8" id="KW-0472">Membrane</keyword>
<dbReference type="EMBL" id="BTGD01000001">
    <property type="protein sequence ID" value="GMM53649.1"/>
    <property type="molecule type" value="Genomic_DNA"/>
</dbReference>
<dbReference type="AlphaFoldDB" id="A0AAV5RQ19"/>
<dbReference type="GO" id="GO:0006099">
    <property type="term" value="P:tricarboxylic acid cycle"/>
    <property type="evidence" value="ECO:0007669"/>
    <property type="project" value="InterPro"/>
</dbReference>
<evidence type="ECO:0000256" key="7">
    <source>
        <dbReference type="ARBA" id="ARBA00023136"/>
    </source>
</evidence>
<comment type="subcellular location">
    <subcellularLocation>
        <location evidence="1">Membrane</location>
        <topology evidence="1">Multi-pass membrane protein</topology>
    </subcellularLocation>
</comment>
<sequence>MLVKLGLNQRLAHLARSSAARSLVARSATRTLSSYAAVRKERPFIDTPLSSLEAGESELLIQQRKARPISPHLTIYQPQLTWYLSSVHRVSLILLGGAFYVLTILFGAGALLGLGGSINTAKISAWWHDRVSGATQLTVKGAAAYLFAFHYALALRHMVWDAAKELTLKGVYRTGYAAIAFGVAVGTWLFAL</sequence>
<evidence type="ECO:0000256" key="3">
    <source>
        <dbReference type="ARBA" id="ARBA00022692"/>
    </source>
</evidence>
<dbReference type="GO" id="GO:0009055">
    <property type="term" value="F:electron transfer activity"/>
    <property type="evidence" value="ECO:0007669"/>
    <property type="project" value="InterPro"/>
</dbReference>
<dbReference type="GO" id="GO:0006121">
    <property type="term" value="P:mitochondrial electron transport, succinate to ubiquinone"/>
    <property type="evidence" value="ECO:0007669"/>
    <property type="project" value="TreeGrafter"/>
</dbReference>
<keyword evidence="2" id="KW-0349">Heme</keyword>
<dbReference type="PROSITE" id="PS01001">
    <property type="entry name" value="SDH_CYT_2"/>
    <property type="match status" value="1"/>
</dbReference>
<feature type="transmembrane region" description="Helical" evidence="8">
    <location>
        <begin position="92"/>
        <end position="114"/>
    </location>
</feature>
<comment type="caution">
    <text evidence="9">The sequence shown here is derived from an EMBL/GenBank/DDBJ whole genome shotgun (WGS) entry which is preliminary data.</text>
</comment>
<dbReference type="Pfam" id="PF01127">
    <property type="entry name" value="Sdh_cyt"/>
    <property type="match status" value="1"/>
</dbReference>
<evidence type="ECO:0000256" key="2">
    <source>
        <dbReference type="ARBA" id="ARBA00022617"/>
    </source>
</evidence>
<evidence type="ECO:0000313" key="9">
    <source>
        <dbReference type="EMBL" id="GMM53649.1"/>
    </source>
</evidence>
<keyword evidence="10" id="KW-1185">Reference proteome</keyword>
<dbReference type="InterPro" id="IPR000701">
    <property type="entry name" value="SuccDH_FuR_B_TM-su"/>
</dbReference>
<gene>
    <name evidence="9" type="ORF">DAKH74_002650</name>
</gene>
<dbReference type="InterPro" id="IPR014314">
    <property type="entry name" value="Succ_DH_cytb556"/>
</dbReference>
<evidence type="ECO:0000256" key="8">
    <source>
        <dbReference type="SAM" id="Phobius"/>
    </source>
</evidence>
<keyword evidence="4" id="KW-0479">Metal-binding</keyword>
<dbReference type="GO" id="GO:0031966">
    <property type="term" value="C:mitochondrial membrane"/>
    <property type="evidence" value="ECO:0007669"/>
    <property type="project" value="UniProtKB-ARBA"/>
</dbReference>
<evidence type="ECO:0000256" key="4">
    <source>
        <dbReference type="ARBA" id="ARBA00022723"/>
    </source>
</evidence>
<evidence type="ECO:0000256" key="6">
    <source>
        <dbReference type="ARBA" id="ARBA00023004"/>
    </source>
</evidence>
<keyword evidence="3 8" id="KW-0812">Transmembrane</keyword>
<dbReference type="InterPro" id="IPR034804">
    <property type="entry name" value="SQR/QFR_C/D"/>
</dbReference>
<organism evidence="9 10">
    <name type="scientific">Maudiozyma humilis</name>
    <name type="common">Sour dough yeast</name>
    <name type="synonym">Kazachstania humilis</name>
    <dbReference type="NCBI Taxonomy" id="51915"/>
    <lineage>
        <taxon>Eukaryota</taxon>
        <taxon>Fungi</taxon>
        <taxon>Dikarya</taxon>
        <taxon>Ascomycota</taxon>
        <taxon>Saccharomycotina</taxon>
        <taxon>Saccharomycetes</taxon>
        <taxon>Saccharomycetales</taxon>
        <taxon>Saccharomycetaceae</taxon>
        <taxon>Maudiozyma</taxon>
    </lineage>
</organism>
<dbReference type="InterPro" id="IPR018495">
    <property type="entry name" value="Succ_DH_cyt_bsu_CS"/>
</dbReference>
<name>A0AAV5RQ19_MAUHU</name>
<feature type="transmembrane region" description="Helical" evidence="8">
    <location>
        <begin position="174"/>
        <end position="191"/>
    </location>
</feature>
<dbReference type="Proteomes" id="UP001377567">
    <property type="component" value="Unassembled WGS sequence"/>
</dbReference>
<dbReference type="CDD" id="cd03499">
    <property type="entry name" value="SQR_TypeC_SdhC"/>
    <property type="match status" value="1"/>
</dbReference>
<keyword evidence="6" id="KW-0408">Iron</keyword>
<evidence type="ECO:0000256" key="1">
    <source>
        <dbReference type="ARBA" id="ARBA00004141"/>
    </source>
</evidence>
<dbReference type="SUPFAM" id="SSF81343">
    <property type="entry name" value="Fumarate reductase respiratory complex transmembrane subunits"/>
    <property type="match status" value="1"/>
</dbReference>
<evidence type="ECO:0000256" key="5">
    <source>
        <dbReference type="ARBA" id="ARBA00022989"/>
    </source>
</evidence>
<proteinExistence type="predicted"/>
<dbReference type="PANTHER" id="PTHR10978">
    <property type="entry name" value="SUCCINATE DEHYDROGENASE CYTOCHROME B560 SUBUNIT"/>
    <property type="match status" value="1"/>
</dbReference>
<keyword evidence="5 8" id="KW-1133">Transmembrane helix</keyword>
<feature type="transmembrane region" description="Helical" evidence="8">
    <location>
        <begin position="134"/>
        <end position="153"/>
    </location>
</feature>
<dbReference type="PANTHER" id="PTHR10978:SF5">
    <property type="entry name" value="SUCCINATE DEHYDROGENASE CYTOCHROME B560 SUBUNIT, MITOCHONDRIAL"/>
    <property type="match status" value="1"/>
</dbReference>
<dbReference type="GO" id="GO:0046872">
    <property type="term" value="F:metal ion binding"/>
    <property type="evidence" value="ECO:0007669"/>
    <property type="project" value="UniProtKB-KW"/>
</dbReference>
<protein>
    <submittedName>
        <fullName evidence="9">Succinate dehydrogenase cytochrome b subunit</fullName>
    </submittedName>
</protein>
<accession>A0AAV5RQ19</accession>